<evidence type="ECO:0000313" key="3">
    <source>
        <dbReference type="Proteomes" id="UP000092460"/>
    </source>
</evidence>
<sequence length="87" mass="10349">MSLPMRKESRNDKVKASFKNIINAVHKCSVHRTTTTHVYQHQALTLVESYPSLHRYHYGLCVYWWMLMLMLMLMSDENDSEADDIMR</sequence>
<protein>
    <submittedName>
        <fullName evidence="2">Uncharacterized protein</fullName>
    </submittedName>
</protein>
<evidence type="ECO:0000256" key="1">
    <source>
        <dbReference type="SAM" id="Phobius"/>
    </source>
</evidence>
<accession>A0A1B0BB83</accession>
<dbReference type="AlphaFoldDB" id="A0A1B0BB83"/>
<reference evidence="2" key="2">
    <citation type="submission" date="2020-05" db="UniProtKB">
        <authorList>
            <consortium name="EnsemblMetazoa"/>
        </authorList>
    </citation>
    <scope>IDENTIFICATION</scope>
    <source>
        <strain evidence="2">IAEA</strain>
    </source>
</reference>
<keyword evidence="1" id="KW-0472">Membrane</keyword>
<feature type="transmembrane region" description="Helical" evidence="1">
    <location>
        <begin position="56"/>
        <end position="74"/>
    </location>
</feature>
<dbReference type="Proteomes" id="UP000092460">
    <property type="component" value="Unassembled WGS sequence"/>
</dbReference>
<keyword evidence="3" id="KW-1185">Reference proteome</keyword>
<keyword evidence="1" id="KW-1133">Transmembrane helix</keyword>
<proteinExistence type="predicted"/>
<dbReference type="VEuPathDB" id="VectorBase:GPPI024571"/>
<dbReference type="EMBL" id="JXJN01011324">
    <property type="status" value="NOT_ANNOTATED_CDS"/>
    <property type="molecule type" value="Genomic_DNA"/>
</dbReference>
<keyword evidence="1" id="KW-0812">Transmembrane</keyword>
<evidence type="ECO:0000313" key="2">
    <source>
        <dbReference type="EnsemblMetazoa" id="GPPI024571-PA"/>
    </source>
</evidence>
<reference evidence="3" key="1">
    <citation type="submission" date="2015-01" db="EMBL/GenBank/DDBJ databases">
        <authorList>
            <person name="Aksoy S."/>
            <person name="Warren W."/>
            <person name="Wilson R.K."/>
        </authorList>
    </citation>
    <scope>NUCLEOTIDE SEQUENCE [LARGE SCALE GENOMIC DNA]</scope>
    <source>
        <strain evidence="3">IAEA</strain>
    </source>
</reference>
<dbReference type="EnsemblMetazoa" id="GPPI024571-RA">
    <property type="protein sequence ID" value="GPPI024571-PA"/>
    <property type="gene ID" value="GPPI024571"/>
</dbReference>
<name>A0A1B0BB83_9MUSC</name>
<organism evidence="2 3">
    <name type="scientific">Glossina palpalis gambiensis</name>
    <dbReference type="NCBI Taxonomy" id="67801"/>
    <lineage>
        <taxon>Eukaryota</taxon>
        <taxon>Metazoa</taxon>
        <taxon>Ecdysozoa</taxon>
        <taxon>Arthropoda</taxon>
        <taxon>Hexapoda</taxon>
        <taxon>Insecta</taxon>
        <taxon>Pterygota</taxon>
        <taxon>Neoptera</taxon>
        <taxon>Endopterygota</taxon>
        <taxon>Diptera</taxon>
        <taxon>Brachycera</taxon>
        <taxon>Muscomorpha</taxon>
        <taxon>Hippoboscoidea</taxon>
        <taxon>Glossinidae</taxon>
        <taxon>Glossina</taxon>
    </lineage>
</organism>